<protein>
    <submittedName>
        <fullName evidence="2">Tol</fullName>
    </submittedName>
</protein>
<comment type="caution">
    <text evidence="2">The sequence shown here is derived from an EMBL/GenBank/DDBJ whole genome shotgun (WGS) entry which is preliminary data.</text>
</comment>
<keyword evidence="3" id="KW-1185">Reference proteome</keyword>
<dbReference type="Pfam" id="PF06985">
    <property type="entry name" value="HET"/>
    <property type="match status" value="1"/>
</dbReference>
<dbReference type="OrthoDB" id="5362512at2759"/>
<dbReference type="EMBL" id="JAAOAN010000175">
    <property type="protein sequence ID" value="KAF5717923.1"/>
    <property type="molecule type" value="Genomic_DNA"/>
</dbReference>
<dbReference type="Proteomes" id="UP000544331">
    <property type="component" value="Unassembled WGS sequence"/>
</dbReference>
<dbReference type="PANTHER" id="PTHR33112">
    <property type="entry name" value="DOMAIN PROTEIN, PUTATIVE-RELATED"/>
    <property type="match status" value="1"/>
</dbReference>
<dbReference type="InterPro" id="IPR010730">
    <property type="entry name" value="HET"/>
</dbReference>
<evidence type="ECO:0000313" key="3">
    <source>
        <dbReference type="Proteomes" id="UP000544331"/>
    </source>
</evidence>
<evidence type="ECO:0000313" key="2">
    <source>
        <dbReference type="EMBL" id="KAF5717923.1"/>
    </source>
</evidence>
<accession>A0A8H5YSA7</accession>
<sequence>MSAPTFPCSALAPPTKFLSVQDGTLCEFCRDEELIQPIRTRALSDLIESSRYCGLCAMWLRGLEHSRQNLKARGQVAALRLHPLEQDLDDVTLVFLSSPERPQIVWPHIGHMWAALDMIDIDDAKDINMKPLTRSDQAEATWKSIREWLDHCEMHHKDCKHKKTSAWKPTRLLYVCNTQATLQVHLVESQDIPGGVEYLTLSHCSGAESTLQLTRSSVEAFRASIPIDELSHVFIDACNTTKRLSHEYLWIDTLCIIQDDPADWYHEVGRMASTYGNSWLNLSADGDDAAGHGLFCPSDKRAARPWYPVYIHREWSESFPSNYCISEYHNWWERISDSKLNLGAWALQERLLAPRVLHLGLEQFALECSSNTVCERLPYGDPTIKHDTTVLTSLKKFVLDVRNGNLSRLTPENVFRNWNRIVQAYSQGQLTVATDKLVALSGLIDVLYPVFQHIVESEDQVEDGQGGYGTQTQLDLSCHKSPGLFLAGLWRPYAERQLVWRAMSRKYLFEYDGNSPSAPGKRYEEYIAPTWSWCSIKDAVIESQEARSMDIHFTKIIDTDIVPLDQATPFSGLRYCASAGSFLRLRCSYLPIAELGPLRGMKLKNFGAATREKAHDGEAIEVQSRNYWDVDFSQEAINCKSPIAVPVFANMAYFTNPVHCLVLDERAGENGNRWYIRIGAFVITHPEDVQRFWKGVDDFDHLMPEGCERHDGLYRFKELERSKSTYVRMTEVLQRIVEIR</sequence>
<dbReference type="PANTHER" id="PTHR33112:SF16">
    <property type="entry name" value="HETEROKARYON INCOMPATIBILITY DOMAIN-CONTAINING PROTEIN"/>
    <property type="match status" value="1"/>
</dbReference>
<proteinExistence type="predicted"/>
<evidence type="ECO:0000259" key="1">
    <source>
        <dbReference type="Pfam" id="PF06985"/>
    </source>
</evidence>
<reference evidence="2 3" key="1">
    <citation type="submission" date="2020-05" db="EMBL/GenBank/DDBJ databases">
        <title>Identification and distribution of gene clusters putatively required for synthesis of sphingolipid metabolism inhibitors in phylogenetically diverse species of the filamentous fungus Fusarium.</title>
        <authorList>
            <person name="Kim H.-S."/>
            <person name="Busman M."/>
            <person name="Brown D.W."/>
            <person name="Divon H."/>
            <person name="Uhlig S."/>
            <person name="Proctor R.H."/>
        </authorList>
    </citation>
    <scope>NUCLEOTIDE SEQUENCE [LARGE SCALE GENOMIC DNA]</scope>
    <source>
        <strain evidence="2 3">NRRL 66235</strain>
    </source>
</reference>
<dbReference type="AlphaFoldDB" id="A0A8H5YSA7"/>
<feature type="domain" description="Heterokaryon incompatibility" evidence="1">
    <location>
        <begin position="198"/>
        <end position="349"/>
    </location>
</feature>
<name>A0A8H5YSA7_9HYPO</name>
<organism evidence="2 3">
    <name type="scientific">Fusarium mundagurra</name>
    <dbReference type="NCBI Taxonomy" id="1567541"/>
    <lineage>
        <taxon>Eukaryota</taxon>
        <taxon>Fungi</taxon>
        <taxon>Dikarya</taxon>
        <taxon>Ascomycota</taxon>
        <taxon>Pezizomycotina</taxon>
        <taxon>Sordariomycetes</taxon>
        <taxon>Hypocreomycetidae</taxon>
        <taxon>Hypocreales</taxon>
        <taxon>Nectriaceae</taxon>
        <taxon>Fusarium</taxon>
        <taxon>Fusarium fujikuroi species complex</taxon>
    </lineage>
</organism>
<gene>
    <name evidence="2" type="ORF">FMUND_5467</name>
</gene>